<keyword evidence="4" id="KW-1185">Reference proteome</keyword>
<evidence type="ECO:0000313" key="3">
    <source>
        <dbReference type="EMBL" id="MBD8487958.1"/>
    </source>
</evidence>
<gene>
    <name evidence="3" type="ORF">IFO69_04275</name>
</gene>
<dbReference type="EMBL" id="JACYTQ010000001">
    <property type="protein sequence ID" value="MBD8487958.1"/>
    <property type="molecule type" value="Genomic_DNA"/>
</dbReference>
<organism evidence="3 4">
    <name type="scientific">Echinicola arenosa</name>
    <dbReference type="NCBI Taxonomy" id="2774144"/>
    <lineage>
        <taxon>Bacteria</taxon>
        <taxon>Pseudomonadati</taxon>
        <taxon>Bacteroidota</taxon>
        <taxon>Cytophagia</taxon>
        <taxon>Cytophagales</taxon>
        <taxon>Cyclobacteriaceae</taxon>
        <taxon>Echinicola</taxon>
    </lineage>
</organism>
<name>A0ABR9AGR6_9BACT</name>
<feature type="domain" description="Gfo/Idh/MocA-like oxidoreductase N-terminal" evidence="1">
    <location>
        <begin position="13"/>
        <end position="132"/>
    </location>
</feature>
<dbReference type="Gene3D" id="3.40.50.720">
    <property type="entry name" value="NAD(P)-binding Rossmann-like Domain"/>
    <property type="match status" value="1"/>
</dbReference>
<dbReference type="InterPro" id="IPR000683">
    <property type="entry name" value="Gfo/Idh/MocA-like_OxRdtase_N"/>
</dbReference>
<evidence type="ECO:0000259" key="1">
    <source>
        <dbReference type="Pfam" id="PF01408"/>
    </source>
</evidence>
<dbReference type="SUPFAM" id="SSF55347">
    <property type="entry name" value="Glyceraldehyde-3-phosphate dehydrogenase-like, C-terminal domain"/>
    <property type="match status" value="1"/>
</dbReference>
<proteinExistence type="predicted"/>
<feature type="domain" description="GFO/IDH/MocA-like oxidoreductase" evidence="2">
    <location>
        <begin position="154"/>
        <end position="271"/>
    </location>
</feature>
<dbReference type="InterPro" id="IPR036291">
    <property type="entry name" value="NAD(P)-bd_dom_sf"/>
</dbReference>
<dbReference type="InterPro" id="IPR051450">
    <property type="entry name" value="Gfo/Idh/MocA_Oxidoreductases"/>
</dbReference>
<protein>
    <submittedName>
        <fullName evidence="3">Gfo/Idh/MocA family oxidoreductase</fullName>
    </submittedName>
</protein>
<dbReference type="Pfam" id="PF01408">
    <property type="entry name" value="GFO_IDH_MocA"/>
    <property type="match status" value="1"/>
</dbReference>
<evidence type="ECO:0000313" key="4">
    <source>
        <dbReference type="Proteomes" id="UP000647133"/>
    </source>
</evidence>
<evidence type="ECO:0000259" key="2">
    <source>
        <dbReference type="Pfam" id="PF22725"/>
    </source>
</evidence>
<comment type="caution">
    <text evidence="3">The sequence shown here is derived from an EMBL/GenBank/DDBJ whole genome shotgun (WGS) entry which is preliminary data.</text>
</comment>
<dbReference type="Pfam" id="PF22725">
    <property type="entry name" value="GFO_IDH_MocA_C3"/>
    <property type="match status" value="1"/>
</dbReference>
<reference evidence="3 4" key="1">
    <citation type="submission" date="2020-09" db="EMBL/GenBank/DDBJ databases">
        <title>Echinicola sp. CAU 1574 isolated from sand of Sido Beach.</title>
        <authorList>
            <person name="Kim W."/>
        </authorList>
    </citation>
    <scope>NUCLEOTIDE SEQUENCE [LARGE SCALE GENOMIC DNA]</scope>
    <source>
        <strain evidence="3 4">CAU 1574</strain>
    </source>
</reference>
<dbReference type="SUPFAM" id="SSF51735">
    <property type="entry name" value="NAD(P)-binding Rossmann-fold domains"/>
    <property type="match status" value="1"/>
</dbReference>
<dbReference type="InterPro" id="IPR055170">
    <property type="entry name" value="GFO_IDH_MocA-like_dom"/>
</dbReference>
<dbReference type="Gene3D" id="3.30.360.10">
    <property type="entry name" value="Dihydrodipicolinate Reductase, domain 2"/>
    <property type="match status" value="1"/>
</dbReference>
<accession>A0ABR9AGR6</accession>
<sequence>MLVNPSLGQEKVKFAMVGLSHGHSPWFFEWGQQENMELVGVFEPNEDLLDKFQQRYNLKGDLLFTDLEEMLTKKKPDGILVFGPIYHHLQAVELAAPLGIHVMVEKPLATTLADAEKMKALAIKHHIHLLVDYETSWYPTTEQTFRFFNKPQTAYGDIRKMVFHHGHEGPKEIGVGPEFLEWLTDPVKNGGGALVDFGCYGANIMTYLMHGESPVAVTAVTKTYKPETYPKVDDEATIIVDYQDAQGIIQASWNWPFGRKDMEVYGVKGYVITKDDTELRYRTKGNGEVVEQINQEDLGLVSNPFEYFKQVIKGELVPPPFSPYTLENNMRVMEILEAAKESAKRGEKVMLKNDAVH</sequence>
<dbReference type="PANTHER" id="PTHR43377:SF1">
    <property type="entry name" value="BILIVERDIN REDUCTASE A"/>
    <property type="match status" value="1"/>
</dbReference>
<dbReference type="Proteomes" id="UP000647133">
    <property type="component" value="Unassembled WGS sequence"/>
</dbReference>
<dbReference type="PANTHER" id="PTHR43377">
    <property type="entry name" value="BILIVERDIN REDUCTASE A"/>
    <property type="match status" value="1"/>
</dbReference>